<organism evidence="1 2">
    <name type="scientific">Dreissena polymorpha</name>
    <name type="common">Zebra mussel</name>
    <name type="synonym">Mytilus polymorpha</name>
    <dbReference type="NCBI Taxonomy" id="45954"/>
    <lineage>
        <taxon>Eukaryota</taxon>
        <taxon>Metazoa</taxon>
        <taxon>Spiralia</taxon>
        <taxon>Lophotrochozoa</taxon>
        <taxon>Mollusca</taxon>
        <taxon>Bivalvia</taxon>
        <taxon>Autobranchia</taxon>
        <taxon>Heteroconchia</taxon>
        <taxon>Euheterodonta</taxon>
        <taxon>Imparidentia</taxon>
        <taxon>Neoheterodontei</taxon>
        <taxon>Myida</taxon>
        <taxon>Dreissenoidea</taxon>
        <taxon>Dreissenidae</taxon>
        <taxon>Dreissena</taxon>
    </lineage>
</organism>
<protein>
    <submittedName>
        <fullName evidence="1">Uncharacterized protein</fullName>
    </submittedName>
</protein>
<proteinExistence type="predicted"/>
<dbReference type="Proteomes" id="UP000828390">
    <property type="component" value="Unassembled WGS sequence"/>
</dbReference>
<name>A0A9D4E133_DREPO</name>
<dbReference type="EMBL" id="JAIWYP010000009">
    <property type="protein sequence ID" value="KAH3770099.1"/>
    <property type="molecule type" value="Genomic_DNA"/>
</dbReference>
<sequence>MDKEDERVNGSLSIMTEIKSLLDRKLSDRRKDFKLEAEWVAANSRKMDRLDSTVSFNNIGNKRQFDFNSD</sequence>
<comment type="caution">
    <text evidence="1">The sequence shown here is derived from an EMBL/GenBank/DDBJ whole genome shotgun (WGS) entry which is preliminary data.</text>
</comment>
<reference evidence="1" key="1">
    <citation type="journal article" date="2019" name="bioRxiv">
        <title>The Genome of the Zebra Mussel, Dreissena polymorpha: A Resource for Invasive Species Research.</title>
        <authorList>
            <person name="McCartney M.A."/>
            <person name="Auch B."/>
            <person name="Kono T."/>
            <person name="Mallez S."/>
            <person name="Zhang Y."/>
            <person name="Obille A."/>
            <person name="Becker A."/>
            <person name="Abrahante J.E."/>
            <person name="Garbe J."/>
            <person name="Badalamenti J.P."/>
            <person name="Herman A."/>
            <person name="Mangelson H."/>
            <person name="Liachko I."/>
            <person name="Sullivan S."/>
            <person name="Sone E.D."/>
            <person name="Koren S."/>
            <person name="Silverstein K.A.T."/>
            <person name="Beckman K.B."/>
            <person name="Gohl D.M."/>
        </authorList>
    </citation>
    <scope>NUCLEOTIDE SEQUENCE</scope>
    <source>
        <strain evidence="1">Duluth1</strain>
        <tissue evidence="1">Whole animal</tissue>
    </source>
</reference>
<dbReference type="AlphaFoldDB" id="A0A9D4E133"/>
<keyword evidence="2" id="KW-1185">Reference proteome</keyword>
<gene>
    <name evidence="1" type="ORF">DPMN_171379</name>
</gene>
<accession>A0A9D4E133</accession>
<evidence type="ECO:0000313" key="2">
    <source>
        <dbReference type="Proteomes" id="UP000828390"/>
    </source>
</evidence>
<evidence type="ECO:0000313" key="1">
    <source>
        <dbReference type="EMBL" id="KAH3770099.1"/>
    </source>
</evidence>
<reference evidence="1" key="2">
    <citation type="submission" date="2020-11" db="EMBL/GenBank/DDBJ databases">
        <authorList>
            <person name="McCartney M.A."/>
            <person name="Auch B."/>
            <person name="Kono T."/>
            <person name="Mallez S."/>
            <person name="Becker A."/>
            <person name="Gohl D.M."/>
            <person name="Silverstein K.A.T."/>
            <person name="Koren S."/>
            <person name="Bechman K.B."/>
            <person name="Herman A."/>
            <person name="Abrahante J.E."/>
            <person name="Garbe J."/>
        </authorList>
    </citation>
    <scope>NUCLEOTIDE SEQUENCE</scope>
    <source>
        <strain evidence="1">Duluth1</strain>
        <tissue evidence="1">Whole animal</tissue>
    </source>
</reference>